<dbReference type="GO" id="GO:0006412">
    <property type="term" value="P:translation"/>
    <property type="evidence" value="ECO:0007669"/>
    <property type="project" value="UniProtKB-UniRule"/>
</dbReference>
<comment type="similarity">
    <text evidence="5">Belongs to the bacterial ribosomal protein bL25 family.</text>
</comment>
<feature type="domain" description="Large ribosomal subunit protein bL25 L25" evidence="6">
    <location>
        <begin position="28"/>
        <end position="115"/>
    </location>
</feature>
<evidence type="ECO:0000256" key="5">
    <source>
        <dbReference type="HAMAP-Rule" id="MF_01336"/>
    </source>
</evidence>
<keyword evidence="2 5" id="KW-0694">RNA-binding</keyword>
<organism evidence="7 8">
    <name type="scientific">Shigella flexneri serotype 5b (strain 8401)</name>
    <dbReference type="NCBI Taxonomy" id="373384"/>
    <lineage>
        <taxon>Bacteria</taxon>
        <taxon>Pseudomonadati</taxon>
        <taxon>Pseudomonadota</taxon>
        <taxon>Gammaproteobacteria</taxon>
        <taxon>Enterobacterales</taxon>
        <taxon>Enterobacteriaceae</taxon>
        <taxon>Shigella</taxon>
    </lineage>
</organism>
<dbReference type="InterPro" id="IPR029751">
    <property type="entry name" value="Ribosomal_L25_dom"/>
</dbReference>
<evidence type="ECO:0000256" key="3">
    <source>
        <dbReference type="ARBA" id="ARBA00022980"/>
    </source>
</evidence>
<dbReference type="GO" id="GO:0008097">
    <property type="term" value="F:5S rRNA binding"/>
    <property type="evidence" value="ECO:0007669"/>
    <property type="project" value="InterPro"/>
</dbReference>
<dbReference type="AlphaFoldDB" id="Q0T2T6"/>
<dbReference type="HOGENOM" id="CLU_137946_1_0_6"/>
<dbReference type="PANTHER" id="PTHR33284:SF1">
    <property type="entry name" value="RIBOSOMAL PROTEIN L25_GLN-TRNA SYNTHETASE, ANTI-CODON-BINDING DOMAIN-CONTAINING PROTEIN"/>
    <property type="match status" value="1"/>
</dbReference>
<evidence type="ECO:0000313" key="8">
    <source>
        <dbReference type="Proteomes" id="UP000000659"/>
    </source>
</evidence>
<dbReference type="Pfam" id="PF01386">
    <property type="entry name" value="Ribosomal_L25p"/>
    <property type="match status" value="1"/>
</dbReference>
<reference evidence="7 8" key="1">
    <citation type="journal article" date="2006" name="BMC Genomics">
        <title>Complete genome sequence of Shigella flexneri 5b and comparison with Shigella flexneri 2a.</title>
        <authorList>
            <person name="Nie H."/>
            <person name="Yang F."/>
            <person name="Zhang X."/>
            <person name="Yang J."/>
            <person name="Chen L."/>
            <person name="Wang J."/>
            <person name="Xiong Z."/>
            <person name="Peng J."/>
            <person name="Sun L."/>
            <person name="Dong J."/>
            <person name="Xue Y."/>
            <person name="Xu X."/>
            <person name="Chen S."/>
            <person name="Yao Z."/>
            <person name="Shen Y."/>
            <person name="Jin Q."/>
        </authorList>
    </citation>
    <scope>NUCLEOTIDE SEQUENCE [LARGE SCALE GENOMIC DNA]</scope>
    <source>
        <strain evidence="7 8">8401</strain>
    </source>
</reference>
<dbReference type="InterPro" id="IPR020055">
    <property type="entry name" value="Ribosomal_bL25_short"/>
</dbReference>
<sequence length="118" mass="13528">MHTQSRSLTCCWVACSRINLREKEMFTINAEVRKEQGKGASRRLRAANKFPAIIYGGKEAPLAIELDHDKVMNMQAKAEFYSEVLTIVVDGKEIKVKAQDVQRHPYKPKLQHIDFVRA</sequence>
<dbReference type="InterPro" id="IPR011035">
    <property type="entry name" value="Ribosomal_bL25/Gln-tRNA_synth"/>
</dbReference>
<dbReference type="InterPro" id="IPR020056">
    <property type="entry name" value="Rbsml_bL25/Gln-tRNA_synth_N"/>
</dbReference>
<dbReference type="Gene3D" id="2.40.240.10">
    <property type="entry name" value="Ribosomal Protein L25, Chain P"/>
    <property type="match status" value="1"/>
</dbReference>
<proteinExistence type="inferred from homology"/>
<dbReference type="HAMAP" id="MF_01336">
    <property type="entry name" value="Ribosomal_bL25"/>
    <property type="match status" value="1"/>
</dbReference>
<dbReference type="EMBL" id="CP000266">
    <property type="protein sequence ID" value="ABF04379.1"/>
    <property type="molecule type" value="Genomic_DNA"/>
</dbReference>
<evidence type="ECO:0000256" key="4">
    <source>
        <dbReference type="ARBA" id="ARBA00023274"/>
    </source>
</evidence>
<evidence type="ECO:0000313" key="7">
    <source>
        <dbReference type="EMBL" id="ABF04379.1"/>
    </source>
</evidence>
<dbReference type="NCBIfam" id="NF004612">
    <property type="entry name" value="PRK05943.1"/>
    <property type="match status" value="1"/>
</dbReference>
<comment type="function">
    <text evidence="5">This is one of the proteins that binds to the 5S RNA in the ribosome where it forms part of the central protuberance.</text>
</comment>
<keyword evidence="3 5" id="KW-0689">Ribosomal protein</keyword>
<dbReference type="SUPFAM" id="SSF50715">
    <property type="entry name" value="Ribosomal protein L25-like"/>
    <property type="match status" value="1"/>
</dbReference>
<protein>
    <recommendedName>
        <fullName evidence="5">Large ribosomal subunit protein bL25</fullName>
    </recommendedName>
</protein>
<name>Q0T2T6_SHIF8</name>
<keyword evidence="1 5" id="KW-0699">rRNA-binding</keyword>
<dbReference type="GO" id="GO:0003735">
    <property type="term" value="F:structural constituent of ribosome"/>
    <property type="evidence" value="ECO:0007669"/>
    <property type="project" value="InterPro"/>
</dbReference>
<dbReference type="FunFam" id="2.40.240.10:FF:000002">
    <property type="entry name" value="50S ribosomal protein L25"/>
    <property type="match status" value="1"/>
</dbReference>
<gene>
    <name evidence="5 7" type="primary">rplY</name>
    <name evidence="7" type="ordered locus">SFV_2263</name>
</gene>
<accession>Q0T2T6</accession>
<dbReference type="Proteomes" id="UP000000659">
    <property type="component" value="Chromosome"/>
</dbReference>
<dbReference type="CDD" id="cd00495">
    <property type="entry name" value="Ribosomal_L25_TL5_CTC"/>
    <property type="match status" value="1"/>
</dbReference>
<evidence type="ECO:0000259" key="6">
    <source>
        <dbReference type="Pfam" id="PF01386"/>
    </source>
</evidence>
<dbReference type="KEGG" id="sfv:SFV_2263"/>
<comment type="subunit">
    <text evidence="5">Part of the 50S ribosomal subunit; part of the 5S rRNA/L5/L18/L25 subcomplex. Contacts the 5S rRNA. Binds to the 5S rRNA independently of L5 and L18.</text>
</comment>
<keyword evidence="4 5" id="KW-0687">Ribonucleoprotein</keyword>
<dbReference type="PANTHER" id="PTHR33284">
    <property type="entry name" value="RIBOSOMAL PROTEIN L25/GLN-TRNA SYNTHETASE, ANTI-CODON-BINDING DOMAIN-CONTAINING PROTEIN"/>
    <property type="match status" value="1"/>
</dbReference>
<evidence type="ECO:0000256" key="2">
    <source>
        <dbReference type="ARBA" id="ARBA00022884"/>
    </source>
</evidence>
<evidence type="ECO:0000256" key="1">
    <source>
        <dbReference type="ARBA" id="ARBA00022730"/>
    </source>
</evidence>
<dbReference type="InterPro" id="IPR020930">
    <property type="entry name" value="Ribosomal_uL5_bac-type"/>
</dbReference>
<dbReference type="GO" id="GO:0022625">
    <property type="term" value="C:cytosolic large ribosomal subunit"/>
    <property type="evidence" value="ECO:0007669"/>
    <property type="project" value="TreeGrafter"/>
</dbReference>